<evidence type="ECO:0000313" key="2">
    <source>
        <dbReference type="EMBL" id="VDI17428.1"/>
    </source>
</evidence>
<reference evidence="2" key="1">
    <citation type="submission" date="2018-11" db="EMBL/GenBank/DDBJ databases">
        <authorList>
            <person name="Alioto T."/>
            <person name="Alioto T."/>
        </authorList>
    </citation>
    <scope>NUCLEOTIDE SEQUENCE</scope>
</reference>
<proteinExistence type="predicted"/>
<comment type="caution">
    <text evidence="2">The sequence shown here is derived from an EMBL/GenBank/DDBJ whole genome shotgun (WGS) entry which is preliminary data.</text>
</comment>
<dbReference type="AlphaFoldDB" id="A0A8B6DCR2"/>
<accession>A0A8B6DCR2</accession>
<name>A0A8B6DCR2_MYTGA</name>
<gene>
    <name evidence="2" type="ORF">MGAL_10B004687</name>
</gene>
<feature type="compositionally biased region" description="Acidic residues" evidence="1">
    <location>
        <begin position="15"/>
        <end position="27"/>
    </location>
</feature>
<sequence length="110" mass="12034">MQSITKNKTITLDPDAADSDCDSESNDDLGSANKPFNIDNCAEMGSPNNPIIISDLDGEASSNVELPSQIEILTFNGSLILQVEQIMITHPIFWKALVVNELLKIKDNFP</sequence>
<dbReference type="Proteomes" id="UP000596742">
    <property type="component" value="Unassembled WGS sequence"/>
</dbReference>
<organism evidence="2 3">
    <name type="scientific">Mytilus galloprovincialis</name>
    <name type="common">Mediterranean mussel</name>
    <dbReference type="NCBI Taxonomy" id="29158"/>
    <lineage>
        <taxon>Eukaryota</taxon>
        <taxon>Metazoa</taxon>
        <taxon>Spiralia</taxon>
        <taxon>Lophotrochozoa</taxon>
        <taxon>Mollusca</taxon>
        <taxon>Bivalvia</taxon>
        <taxon>Autobranchia</taxon>
        <taxon>Pteriomorphia</taxon>
        <taxon>Mytilida</taxon>
        <taxon>Mytiloidea</taxon>
        <taxon>Mytilidae</taxon>
        <taxon>Mytilinae</taxon>
        <taxon>Mytilus</taxon>
    </lineage>
</organism>
<keyword evidence="3" id="KW-1185">Reference proteome</keyword>
<evidence type="ECO:0000256" key="1">
    <source>
        <dbReference type="SAM" id="MobiDB-lite"/>
    </source>
</evidence>
<feature type="region of interest" description="Disordered" evidence="1">
    <location>
        <begin position="1"/>
        <end position="36"/>
    </location>
</feature>
<evidence type="ECO:0000313" key="3">
    <source>
        <dbReference type="Proteomes" id="UP000596742"/>
    </source>
</evidence>
<dbReference type="EMBL" id="UYJE01003210">
    <property type="protein sequence ID" value="VDI17428.1"/>
    <property type="molecule type" value="Genomic_DNA"/>
</dbReference>
<protein>
    <submittedName>
        <fullName evidence="2">Uncharacterized protein</fullName>
    </submittedName>
</protein>
<feature type="compositionally biased region" description="Polar residues" evidence="1">
    <location>
        <begin position="1"/>
        <end position="10"/>
    </location>
</feature>